<dbReference type="EMBL" id="JABXBU010002227">
    <property type="protein sequence ID" value="KAF8773810.1"/>
    <property type="molecule type" value="Genomic_DNA"/>
</dbReference>
<proteinExistence type="inferred from homology"/>
<dbReference type="GO" id="GO:0006207">
    <property type="term" value="P:'de novo' pyrimidine nucleobase biosynthetic process"/>
    <property type="evidence" value="ECO:0007669"/>
    <property type="project" value="InterPro"/>
</dbReference>
<evidence type="ECO:0000256" key="4">
    <source>
        <dbReference type="ARBA" id="ARBA00012791"/>
    </source>
</evidence>
<dbReference type="NCBIfam" id="TIGR01036">
    <property type="entry name" value="pyrD_sub2"/>
    <property type="match status" value="1"/>
</dbReference>
<dbReference type="InterPro" id="IPR013785">
    <property type="entry name" value="Aldolase_TIM"/>
</dbReference>
<keyword evidence="7 16" id="KW-0288">FMN</keyword>
<dbReference type="CDD" id="cd04738">
    <property type="entry name" value="DHOD_2_like"/>
    <property type="match status" value="1"/>
</dbReference>
<keyword evidence="14 16" id="KW-0472">Membrane</keyword>
<evidence type="ECO:0000256" key="7">
    <source>
        <dbReference type="ARBA" id="ARBA00022643"/>
    </source>
</evidence>
<evidence type="ECO:0000256" key="3">
    <source>
        <dbReference type="ARBA" id="ARBA00005359"/>
    </source>
</evidence>
<evidence type="ECO:0000256" key="14">
    <source>
        <dbReference type="ARBA" id="ARBA00023136"/>
    </source>
</evidence>
<dbReference type="InterPro" id="IPR050074">
    <property type="entry name" value="DHO_dehydrogenase"/>
</dbReference>
<evidence type="ECO:0000256" key="15">
    <source>
        <dbReference type="ARBA" id="ARBA00048639"/>
    </source>
</evidence>
<dbReference type="GO" id="GO:0106430">
    <property type="term" value="F:dihydroorotate dehydrogenase (quinone) activity"/>
    <property type="evidence" value="ECO:0007669"/>
    <property type="project" value="UniProtKB-EC"/>
</dbReference>
<dbReference type="Pfam" id="PF01180">
    <property type="entry name" value="DHO_dh"/>
    <property type="match status" value="1"/>
</dbReference>
<evidence type="ECO:0000256" key="13">
    <source>
        <dbReference type="ARBA" id="ARBA00023128"/>
    </source>
</evidence>
<reference evidence="18" key="1">
    <citation type="journal article" date="2020" name="bioRxiv">
        <title>Chromosome-level reference genome of the European wasp spider Argiope bruennichi: a resource for studies on range expansion and evolutionary adaptation.</title>
        <authorList>
            <person name="Sheffer M.M."/>
            <person name="Hoppe A."/>
            <person name="Krehenwinkel H."/>
            <person name="Uhl G."/>
            <person name="Kuss A.W."/>
            <person name="Jensen L."/>
            <person name="Jensen C."/>
            <person name="Gillespie R.G."/>
            <person name="Hoff K.J."/>
            <person name="Prost S."/>
        </authorList>
    </citation>
    <scope>NUCLEOTIDE SEQUENCE</scope>
</reference>
<name>A0A8T0EIS1_ARGBR</name>
<comment type="pathway">
    <text evidence="2 16">Pyrimidine metabolism; UMP biosynthesis via de novo pathway; orotate from (S)-dihydroorotate (quinone route): step 1/1.</text>
</comment>
<dbReference type="EC" id="1.3.5.2" evidence="4 16"/>
<dbReference type="Gene3D" id="3.20.20.70">
    <property type="entry name" value="Aldolase class I"/>
    <property type="match status" value="1"/>
</dbReference>
<comment type="similarity">
    <text evidence="3 16">Belongs to the dihydroorotate dehydrogenase family. Type 2 subfamily.</text>
</comment>
<evidence type="ECO:0000313" key="19">
    <source>
        <dbReference type="Proteomes" id="UP000807504"/>
    </source>
</evidence>
<dbReference type="Proteomes" id="UP000807504">
    <property type="component" value="Unassembled WGS sequence"/>
</dbReference>
<reference evidence="18" key="2">
    <citation type="submission" date="2020-06" db="EMBL/GenBank/DDBJ databases">
        <authorList>
            <person name="Sheffer M."/>
        </authorList>
    </citation>
    <scope>NUCLEOTIDE SEQUENCE</scope>
</reference>
<dbReference type="NCBIfam" id="NF003652">
    <property type="entry name" value="PRK05286.2-5"/>
    <property type="match status" value="1"/>
</dbReference>
<dbReference type="GO" id="GO:0009220">
    <property type="term" value="P:pyrimidine ribonucleotide biosynthetic process"/>
    <property type="evidence" value="ECO:0007669"/>
    <property type="project" value="TreeGrafter"/>
</dbReference>
<keyword evidence="10" id="KW-0809">Transit peptide</keyword>
<keyword evidence="11 16" id="KW-1133">Transmembrane helix</keyword>
<evidence type="ECO:0000256" key="2">
    <source>
        <dbReference type="ARBA" id="ARBA00005161"/>
    </source>
</evidence>
<keyword evidence="13 16" id="KW-0496">Mitochondrion</keyword>
<dbReference type="SUPFAM" id="SSF51395">
    <property type="entry name" value="FMN-linked oxidoreductases"/>
    <property type="match status" value="1"/>
</dbReference>
<sequence length="387" mass="42181">MSQRILLKKLKSLAVLSIGGTAAFTAISLYQGNEKFYKNVAMPALHFLFSPETSQNIGIMAAKWALIPKCKVEDGPLLKTSLWGLEFSNPIGIAAGLDKNAEAPSGLFRCGIGFLEVGTVTPVPQDGNPKPRIFSLPEDEALINRCGFNSKGHEYVKKRLVVRDKRGILGVNLGKNKESESAEEDYVQGVNEFAFTADYLTVNISSPNTPGLRSLQKRKELENLLDKVLAARDQTYKKPPVLLKIAPDLTYEEKKDIASVVLRKEKKIDGLIISNTTISRPESLKGTHKNETGGLSGKPLKQLSTEAIKDMYKLTKGQIPIVGVGGVSSGEDAYEKIKAGASLVQLYTALTYEGPPVIGKIKRELKELLIADNYNNIAEAVGADHRS</sequence>
<dbReference type="InterPro" id="IPR005719">
    <property type="entry name" value="Dihydroorotate_DH_2"/>
</dbReference>
<keyword evidence="19" id="KW-1185">Reference proteome</keyword>
<keyword evidence="8 16" id="KW-0812">Transmembrane</keyword>
<keyword evidence="6 16" id="KW-0285">Flavoprotein</keyword>
<evidence type="ECO:0000256" key="10">
    <source>
        <dbReference type="ARBA" id="ARBA00022946"/>
    </source>
</evidence>
<feature type="domain" description="Dihydroorotate dehydrogenase catalytic" evidence="17">
    <location>
        <begin position="78"/>
        <end position="369"/>
    </location>
</feature>
<dbReference type="InterPro" id="IPR001295">
    <property type="entry name" value="Dihydroorotate_DH_CS"/>
</dbReference>
<evidence type="ECO:0000313" key="18">
    <source>
        <dbReference type="EMBL" id="KAF8773810.1"/>
    </source>
</evidence>
<dbReference type="NCBIfam" id="NF003645">
    <property type="entry name" value="PRK05286.1-2"/>
    <property type="match status" value="1"/>
</dbReference>
<dbReference type="PANTHER" id="PTHR48109">
    <property type="entry name" value="DIHYDROOROTATE DEHYDROGENASE (QUINONE), MITOCHONDRIAL-RELATED"/>
    <property type="match status" value="1"/>
</dbReference>
<keyword evidence="9 16" id="KW-0999">Mitochondrion inner membrane</keyword>
<dbReference type="AlphaFoldDB" id="A0A8T0EIS1"/>
<dbReference type="InterPro" id="IPR005720">
    <property type="entry name" value="Dihydroorotate_DH_cat"/>
</dbReference>
<dbReference type="GO" id="GO:0005743">
    <property type="term" value="C:mitochondrial inner membrane"/>
    <property type="evidence" value="ECO:0007669"/>
    <property type="project" value="UniProtKB-SubCell"/>
</dbReference>
<comment type="cofactor">
    <cofactor evidence="16">
        <name>FMN</name>
        <dbReference type="ChEBI" id="CHEBI:58210"/>
    </cofactor>
    <text evidence="16">Binds 1 FMN per subunit.</text>
</comment>
<comment type="subcellular location">
    <subcellularLocation>
        <location evidence="1 16">Mitochondrion inner membrane</location>
        <topology evidence="1 16">Single-pass membrane protein</topology>
    </subcellularLocation>
</comment>
<evidence type="ECO:0000256" key="16">
    <source>
        <dbReference type="RuleBase" id="RU361255"/>
    </source>
</evidence>
<dbReference type="FunFam" id="3.20.20.70:FF:000066">
    <property type="entry name" value="Dihydroorotate dehydrogenase (quinone), mitochondrial"/>
    <property type="match status" value="1"/>
</dbReference>
<evidence type="ECO:0000256" key="12">
    <source>
        <dbReference type="ARBA" id="ARBA00023002"/>
    </source>
</evidence>
<comment type="caution">
    <text evidence="18">The sequence shown here is derived from an EMBL/GenBank/DDBJ whole genome shotgun (WGS) entry which is preliminary data.</text>
</comment>
<evidence type="ECO:0000256" key="9">
    <source>
        <dbReference type="ARBA" id="ARBA00022792"/>
    </source>
</evidence>
<keyword evidence="12 16" id="KW-0560">Oxidoreductase</keyword>
<evidence type="ECO:0000256" key="6">
    <source>
        <dbReference type="ARBA" id="ARBA00022630"/>
    </source>
</evidence>
<dbReference type="PANTHER" id="PTHR48109:SF4">
    <property type="entry name" value="DIHYDROOROTATE DEHYDROGENASE (QUINONE), MITOCHONDRIAL"/>
    <property type="match status" value="1"/>
</dbReference>
<comment type="catalytic activity">
    <reaction evidence="15 16">
        <text>(S)-dihydroorotate + a quinone = orotate + a quinol</text>
        <dbReference type="Rhea" id="RHEA:30187"/>
        <dbReference type="ChEBI" id="CHEBI:24646"/>
        <dbReference type="ChEBI" id="CHEBI:30839"/>
        <dbReference type="ChEBI" id="CHEBI:30864"/>
        <dbReference type="ChEBI" id="CHEBI:132124"/>
        <dbReference type="EC" id="1.3.5.2"/>
    </reaction>
</comment>
<feature type="transmembrane region" description="Helical" evidence="16">
    <location>
        <begin position="12"/>
        <end position="30"/>
    </location>
</feature>
<evidence type="ECO:0000256" key="1">
    <source>
        <dbReference type="ARBA" id="ARBA00004434"/>
    </source>
</evidence>
<dbReference type="PROSITE" id="PS00912">
    <property type="entry name" value="DHODEHASE_2"/>
    <property type="match status" value="1"/>
</dbReference>
<organism evidence="18 19">
    <name type="scientific">Argiope bruennichi</name>
    <name type="common">Wasp spider</name>
    <name type="synonym">Aranea bruennichi</name>
    <dbReference type="NCBI Taxonomy" id="94029"/>
    <lineage>
        <taxon>Eukaryota</taxon>
        <taxon>Metazoa</taxon>
        <taxon>Ecdysozoa</taxon>
        <taxon>Arthropoda</taxon>
        <taxon>Chelicerata</taxon>
        <taxon>Arachnida</taxon>
        <taxon>Araneae</taxon>
        <taxon>Araneomorphae</taxon>
        <taxon>Entelegynae</taxon>
        <taxon>Araneoidea</taxon>
        <taxon>Araneidae</taxon>
        <taxon>Argiope</taxon>
    </lineage>
</organism>
<evidence type="ECO:0000256" key="11">
    <source>
        <dbReference type="ARBA" id="ARBA00022989"/>
    </source>
</evidence>
<gene>
    <name evidence="18" type="ORF">HNY73_016434</name>
</gene>
<evidence type="ECO:0000259" key="17">
    <source>
        <dbReference type="Pfam" id="PF01180"/>
    </source>
</evidence>
<protein>
    <recommendedName>
        <fullName evidence="5 16">Dihydroorotate dehydrogenase (quinone), mitochondrial</fullName>
        <shortName evidence="16">DHOdehase</shortName>
        <ecNumber evidence="4 16">1.3.5.2</ecNumber>
    </recommendedName>
</protein>
<evidence type="ECO:0000256" key="8">
    <source>
        <dbReference type="ARBA" id="ARBA00022692"/>
    </source>
</evidence>
<accession>A0A8T0EIS1</accession>
<dbReference type="PROSITE" id="PS00911">
    <property type="entry name" value="DHODEHASE_1"/>
    <property type="match status" value="1"/>
</dbReference>
<evidence type="ECO:0000256" key="5">
    <source>
        <dbReference type="ARBA" id="ARBA00017599"/>
    </source>
</evidence>